<evidence type="ECO:0000313" key="9">
    <source>
        <dbReference type="Proteomes" id="UP000593567"/>
    </source>
</evidence>
<comment type="catalytic activity">
    <reaction evidence="5">
        <text>octanoate + ATP + CoA = octanoyl-CoA + AMP + diphosphate</text>
        <dbReference type="Rhea" id="RHEA:33631"/>
        <dbReference type="ChEBI" id="CHEBI:25646"/>
        <dbReference type="ChEBI" id="CHEBI:30616"/>
        <dbReference type="ChEBI" id="CHEBI:33019"/>
        <dbReference type="ChEBI" id="CHEBI:57287"/>
        <dbReference type="ChEBI" id="CHEBI:57386"/>
        <dbReference type="ChEBI" id="CHEBI:456215"/>
    </reaction>
</comment>
<dbReference type="InterPro" id="IPR042099">
    <property type="entry name" value="ANL_N_sf"/>
</dbReference>
<feature type="domain" description="AMP-dependent synthetase/ligase" evidence="7">
    <location>
        <begin position="21"/>
        <end position="227"/>
    </location>
</feature>
<dbReference type="Proteomes" id="UP000593567">
    <property type="component" value="Unassembled WGS sequence"/>
</dbReference>
<dbReference type="AlphaFoldDB" id="A0A7J7J8I6"/>
<evidence type="ECO:0000256" key="1">
    <source>
        <dbReference type="ARBA" id="ARBA00006432"/>
    </source>
</evidence>
<evidence type="ECO:0000259" key="7">
    <source>
        <dbReference type="Pfam" id="PF00501"/>
    </source>
</evidence>
<comment type="function">
    <text evidence="3">Acyl-CoA synthases catalyze the initial reaction in fatty acid metabolism, by forming a thioester with CoA. Has some preference toward medium-chain substrates. Plays a role in adipocyte differentiation.</text>
</comment>
<sequence>MSCITFFHRSVFVKNFRQKPGSTGKPKCIVHQHKGMANALCLVSSNLGAVFALNYSFDDLIGYSSVSMLLAGKYKKVVLSPQIFEESGADEFGDRCSECLHPEGIEHFILPSGITQLIASSFERKHAEAPLLKLVLCSGQIISRRFKEYIIKTFSGLPLTKYGLSEVMVVAGTTLGTLPSDMEQMLDARIYPIPNLEVRLVDENDVVVDVGKDGEIQLKTFNVFKNYRGDPERTEAAFTKDGFFKTGDMGMMYPDGTFIIKGRAADAIRFKIFGDVVYPGPIEEVVSTYPGIKNVSVVGGASNDIIGDEITYCIMLHDGADKPKEDDLMTFCYKNGLDEQYKAARILYFDSFPMTGNGRKTSKRLLKQKVEAMVKEDCNVGVTDWFYDIQKNLHCNMQFESKLSIVKFVTVE</sequence>
<protein>
    <recommendedName>
        <fullName evidence="4">Medium-chain acyl-CoA ligase ACSF2, mitochondrial</fullName>
    </recommendedName>
</protein>
<comment type="catalytic activity">
    <reaction evidence="6">
        <text>a medium-chain fatty acid + ATP + CoA = a medium-chain fatty acyl-CoA + AMP + diphosphate</text>
        <dbReference type="Rhea" id="RHEA:48340"/>
        <dbReference type="ChEBI" id="CHEBI:30616"/>
        <dbReference type="ChEBI" id="CHEBI:33019"/>
        <dbReference type="ChEBI" id="CHEBI:57287"/>
        <dbReference type="ChEBI" id="CHEBI:59558"/>
        <dbReference type="ChEBI" id="CHEBI:90546"/>
        <dbReference type="ChEBI" id="CHEBI:456215"/>
        <dbReference type="EC" id="6.2.1.2"/>
    </reaction>
</comment>
<keyword evidence="9" id="KW-1185">Reference proteome</keyword>
<dbReference type="Gene3D" id="3.30.300.30">
    <property type="match status" value="1"/>
</dbReference>
<evidence type="ECO:0000256" key="5">
    <source>
        <dbReference type="ARBA" id="ARBA00047319"/>
    </source>
</evidence>
<dbReference type="PANTHER" id="PTHR43201">
    <property type="entry name" value="ACYL-COA SYNTHETASE"/>
    <property type="match status" value="1"/>
</dbReference>
<dbReference type="Pfam" id="PF00501">
    <property type="entry name" value="AMP-binding"/>
    <property type="match status" value="1"/>
</dbReference>
<proteinExistence type="inferred from homology"/>
<organism evidence="8 9">
    <name type="scientific">Bugula neritina</name>
    <name type="common">Brown bryozoan</name>
    <name type="synonym">Sertularia neritina</name>
    <dbReference type="NCBI Taxonomy" id="10212"/>
    <lineage>
        <taxon>Eukaryota</taxon>
        <taxon>Metazoa</taxon>
        <taxon>Spiralia</taxon>
        <taxon>Lophotrochozoa</taxon>
        <taxon>Bryozoa</taxon>
        <taxon>Gymnolaemata</taxon>
        <taxon>Cheilostomatida</taxon>
        <taxon>Flustrina</taxon>
        <taxon>Buguloidea</taxon>
        <taxon>Bugulidae</taxon>
        <taxon>Bugula</taxon>
    </lineage>
</organism>
<dbReference type="Gene3D" id="3.40.50.12780">
    <property type="entry name" value="N-terminal domain of ligase-like"/>
    <property type="match status" value="1"/>
</dbReference>
<dbReference type="OrthoDB" id="6132398at2759"/>
<dbReference type="EMBL" id="VXIV02002865">
    <property type="protein sequence ID" value="KAF6022335.1"/>
    <property type="molecule type" value="Genomic_DNA"/>
</dbReference>
<reference evidence="8" key="1">
    <citation type="submission" date="2020-06" db="EMBL/GenBank/DDBJ databases">
        <title>Draft genome of Bugula neritina, a colonial animal packing powerful symbionts and potential medicines.</title>
        <authorList>
            <person name="Rayko M."/>
        </authorList>
    </citation>
    <scope>NUCLEOTIDE SEQUENCE [LARGE SCALE GENOMIC DNA]</scope>
    <source>
        <strain evidence="8">Kwan_BN1</strain>
    </source>
</reference>
<evidence type="ECO:0000256" key="4">
    <source>
        <dbReference type="ARBA" id="ARBA00039638"/>
    </source>
</evidence>
<gene>
    <name evidence="8" type="ORF">EB796_019372</name>
</gene>
<name>A0A7J7J8I6_BUGNE</name>
<evidence type="ECO:0000313" key="8">
    <source>
        <dbReference type="EMBL" id="KAF6022335.1"/>
    </source>
</evidence>
<dbReference type="InterPro" id="IPR000873">
    <property type="entry name" value="AMP-dep_synth/lig_dom"/>
</dbReference>
<dbReference type="SUPFAM" id="SSF56801">
    <property type="entry name" value="Acetyl-CoA synthetase-like"/>
    <property type="match status" value="1"/>
</dbReference>
<evidence type="ECO:0000256" key="6">
    <source>
        <dbReference type="ARBA" id="ARBA00048277"/>
    </source>
</evidence>
<dbReference type="PANTHER" id="PTHR43201:SF5">
    <property type="entry name" value="MEDIUM-CHAIN ACYL-COA LIGASE ACSF2, MITOCHONDRIAL"/>
    <property type="match status" value="1"/>
</dbReference>
<comment type="similarity">
    <text evidence="1">Belongs to the ATP-dependent AMP-binding enzyme family.</text>
</comment>
<dbReference type="InterPro" id="IPR045851">
    <property type="entry name" value="AMP-bd_C_sf"/>
</dbReference>
<dbReference type="GO" id="GO:0031956">
    <property type="term" value="F:medium-chain fatty acid-CoA ligase activity"/>
    <property type="evidence" value="ECO:0007669"/>
    <property type="project" value="UniProtKB-EC"/>
</dbReference>
<evidence type="ECO:0000256" key="2">
    <source>
        <dbReference type="ARBA" id="ARBA00022598"/>
    </source>
</evidence>
<evidence type="ECO:0000256" key="3">
    <source>
        <dbReference type="ARBA" id="ARBA00037247"/>
    </source>
</evidence>
<comment type="caution">
    <text evidence="8">The sequence shown here is derived from an EMBL/GenBank/DDBJ whole genome shotgun (WGS) entry which is preliminary data.</text>
</comment>
<dbReference type="GO" id="GO:0006631">
    <property type="term" value="P:fatty acid metabolic process"/>
    <property type="evidence" value="ECO:0007669"/>
    <property type="project" value="TreeGrafter"/>
</dbReference>
<keyword evidence="2" id="KW-0436">Ligase</keyword>
<accession>A0A7J7J8I6</accession>